<feature type="compositionally biased region" description="Basic and acidic residues" evidence="7">
    <location>
        <begin position="207"/>
        <end position="220"/>
    </location>
</feature>
<protein>
    <submittedName>
        <fullName evidence="8">Uncharacterized protein</fullName>
    </submittedName>
</protein>
<evidence type="ECO:0000313" key="8">
    <source>
        <dbReference type="EMBL" id="GMI42302.1"/>
    </source>
</evidence>
<name>A0ABQ6N6K6_9STRA</name>
<dbReference type="PANTHER" id="PTHR46091:SF3">
    <property type="entry name" value="AMINE OXIDASE DOMAIN-CONTAINING PROTEIN"/>
    <property type="match status" value="1"/>
</dbReference>
<evidence type="ECO:0000256" key="1">
    <source>
        <dbReference type="ARBA" id="ARBA00005855"/>
    </source>
</evidence>
<dbReference type="SUPFAM" id="SSF51905">
    <property type="entry name" value="FAD/NAD(P)-binding domain"/>
    <property type="match status" value="1"/>
</dbReference>
<keyword evidence="2" id="KW-0285">Flavoprotein</keyword>
<comment type="caution">
    <text evidence="8">The sequence shown here is derived from an EMBL/GenBank/DDBJ whole genome shotgun (WGS) entry which is preliminary data.</text>
</comment>
<dbReference type="InterPro" id="IPR052206">
    <property type="entry name" value="Retinol_saturase"/>
</dbReference>
<evidence type="ECO:0000256" key="3">
    <source>
        <dbReference type="ARBA" id="ARBA00022729"/>
    </source>
</evidence>
<accession>A0ABQ6N6K6</accession>
<proteinExistence type="inferred from homology"/>
<feature type="region of interest" description="Disordered" evidence="7">
    <location>
        <begin position="207"/>
        <end position="232"/>
    </location>
</feature>
<evidence type="ECO:0000256" key="4">
    <source>
        <dbReference type="ARBA" id="ARBA00022827"/>
    </source>
</evidence>
<comment type="similarity">
    <text evidence="1">Belongs to the carotenoid/retinoid oxidoreductase family. CrtISO subfamily.</text>
</comment>
<keyword evidence="9" id="KW-1185">Reference proteome</keyword>
<evidence type="ECO:0000313" key="9">
    <source>
        <dbReference type="Proteomes" id="UP001165060"/>
    </source>
</evidence>
<gene>
    <name evidence="8" type="ORF">TeGR_g7063</name>
</gene>
<dbReference type="Proteomes" id="UP001165060">
    <property type="component" value="Unassembled WGS sequence"/>
</dbReference>
<reference evidence="8 9" key="1">
    <citation type="journal article" date="2023" name="Commun. Biol.">
        <title>Genome analysis of Parmales, the sister group of diatoms, reveals the evolutionary specialization of diatoms from phago-mixotrophs to photoautotrophs.</title>
        <authorList>
            <person name="Ban H."/>
            <person name="Sato S."/>
            <person name="Yoshikawa S."/>
            <person name="Yamada K."/>
            <person name="Nakamura Y."/>
            <person name="Ichinomiya M."/>
            <person name="Sato N."/>
            <person name="Blanc-Mathieu R."/>
            <person name="Endo H."/>
            <person name="Kuwata A."/>
            <person name="Ogata H."/>
        </authorList>
    </citation>
    <scope>NUCLEOTIDE SEQUENCE [LARGE SCALE GENOMIC DNA]</scope>
</reference>
<sequence>MSCALSHPSDPLRGVRFAKVGTAPTDHTHSVTSNLSSAPFPLRSSLPSLASEAVDSLNDGLSPSDSLLGTYLNGCAAISPDANSFFLRKCASPLAEAALDQLGGPFGRGAFYEAAVRYASDLLPRLAPGAPPAVRAACAMAGLKRENLPPAKASMGAHVLAASEEADGLWAPVGGARALGKALEAVVEEGGGRVVNLGEGRVERLEFERPEGTPEEKSEAGPRCTGVRLSDGSTVPVEPGASVVSGMGVQRTFFQLVEDKLSATVKPPEGLLAVTGRRPLLKVSFALRGGRAALDLPAADFWQLPSCSPPSDSMEGGAVKLGEIGAQEQPVKFTPGASWMHVDFQSTKDPSFETRFGKDKSTCVVTIEADDDFVIKPPSNEIPKTFRVNSAAGQKQKDDLVKKVEEAVVANFPSVKGAIVKSAISPLIWPGLSHDPNRFAARCVRPSTPFPNLFLGGTDLTLDSSNGALSSAVLTANAMLGYSAVDIFLLGKSVATDLARFAEQARGEGCVAVKFDDGEGAEEGEVVS</sequence>
<organism evidence="8 9">
    <name type="scientific">Tetraparma gracilis</name>
    <dbReference type="NCBI Taxonomy" id="2962635"/>
    <lineage>
        <taxon>Eukaryota</taxon>
        <taxon>Sar</taxon>
        <taxon>Stramenopiles</taxon>
        <taxon>Ochrophyta</taxon>
        <taxon>Bolidophyceae</taxon>
        <taxon>Parmales</taxon>
        <taxon>Triparmaceae</taxon>
        <taxon>Tetraparma</taxon>
    </lineage>
</organism>
<keyword evidence="5" id="KW-0521">NADP</keyword>
<evidence type="ECO:0000256" key="7">
    <source>
        <dbReference type="SAM" id="MobiDB-lite"/>
    </source>
</evidence>
<evidence type="ECO:0000256" key="5">
    <source>
        <dbReference type="ARBA" id="ARBA00022857"/>
    </source>
</evidence>
<dbReference type="PANTHER" id="PTHR46091">
    <property type="entry name" value="BLR7054 PROTEIN"/>
    <property type="match status" value="1"/>
</dbReference>
<evidence type="ECO:0000256" key="6">
    <source>
        <dbReference type="ARBA" id="ARBA00023027"/>
    </source>
</evidence>
<keyword evidence="4" id="KW-0274">FAD</keyword>
<keyword evidence="3" id="KW-0732">Signal</keyword>
<evidence type="ECO:0000256" key="2">
    <source>
        <dbReference type="ARBA" id="ARBA00022630"/>
    </source>
</evidence>
<dbReference type="InterPro" id="IPR036188">
    <property type="entry name" value="FAD/NAD-bd_sf"/>
</dbReference>
<dbReference type="EMBL" id="BRYB01002275">
    <property type="protein sequence ID" value="GMI42302.1"/>
    <property type="molecule type" value="Genomic_DNA"/>
</dbReference>
<keyword evidence="6" id="KW-0520">NAD</keyword>